<name>A0AAD9T1B8_9HELO</name>
<sequence length="335" mass="37753">MGLFRSNGGLELLPEVSLQIVGVVLNSDPKAAGRLLSLSKEFYSLLSTYEISVAKTVLDTSKHKFAFTNASQAEVLSSRIPPGDILVSRLSYPWISEMQCRSDVINFLLEHEITEMLDSTNSWPTLDRPKNELSKRLTMFKKGALSLLYKLVDCATGVTATHAIRAHQSEFLDSLSSEELASLGTMVEVMGQGFFTVTKRALHASGLLSNIPIRPSSASHLYTPASTPMEDLHNDNWIRECMCVFEDLIQRYGPYYAYAYFEGSNSSRRGDLWARSLLQNGLDNMNAYEMGYTMAYASLQSVVWRVFCRKVDCNLQNSWQVAKEMIERQMENYQV</sequence>
<protein>
    <submittedName>
        <fullName evidence="1">Uncharacterized protein</fullName>
    </submittedName>
</protein>
<proteinExistence type="predicted"/>
<evidence type="ECO:0000313" key="1">
    <source>
        <dbReference type="EMBL" id="KAK2626857.1"/>
    </source>
</evidence>
<comment type="caution">
    <text evidence="1">The sequence shown here is derived from an EMBL/GenBank/DDBJ whole genome shotgun (WGS) entry which is preliminary data.</text>
</comment>
<accession>A0AAD9T1B8</accession>
<evidence type="ECO:0000313" key="2">
    <source>
        <dbReference type="Proteomes" id="UP001285354"/>
    </source>
</evidence>
<dbReference type="Proteomes" id="UP001285354">
    <property type="component" value="Unassembled WGS sequence"/>
</dbReference>
<gene>
    <name evidence="1" type="ORF">QTJ16_004032</name>
</gene>
<dbReference type="EMBL" id="JAUBYV010000005">
    <property type="protein sequence ID" value="KAK2626857.1"/>
    <property type="molecule type" value="Genomic_DNA"/>
</dbReference>
<keyword evidence="2" id="KW-1185">Reference proteome</keyword>
<reference evidence="1" key="1">
    <citation type="submission" date="2023-06" db="EMBL/GenBank/DDBJ databases">
        <title>Draft genome of Marssonina rosae.</title>
        <authorList>
            <person name="Cheng Q."/>
        </authorList>
    </citation>
    <scope>NUCLEOTIDE SEQUENCE</scope>
    <source>
        <strain evidence="1">R4</strain>
    </source>
</reference>
<organism evidence="1 2">
    <name type="scientific">Diplocarpon rosae</name>
    <dbReference type="NCBI Taxonomy" id="946125"/>
    <lineage>
        <taxon>Eukaryota</taxon>
        <taxon>Fungi</taxon>
        <taxon>Dikarya</taxon>
        <taxon>Ascomycota</taxon>
        <taxon>Pezizomycotina</taxon>
        <taxon>Leotiomycetes</taxon>
        <taxon>Helotiales</taxon>
        <taxon>Drepanopezizaceae</taxon>
        <taxon>Diplocarpon</taxon>
    </lineage>
</organism>
<dbReference type="AlphaFoldDB" id="A0AAD9T1B8"/>